<accession>A0ABD5RYJ0</accession>
<dbReference type="Proteomes" id="UP001596328">
    <property type="component" value="Unassembled WGS sequence"/>
</dbReference>
<evidence type="ECO:0000313" key="3">
    <source>
        <dbReference type="Proteomes" id="UP001596328"/>
    </source>
</evidence>
<keyword evidence="3" id="KW-1185">Reference proteome</keyword>
<name>A0ABD5RYJ0_9EURY</name>
<protein>
    <submittedName>
        <fullName evidence="2">Uncharacterized protein</fullName>
    </submittedName>
</protein>
<feature type="non-terminal residue" evidence="2">
    <location>
        <position position="1"/>
    </location>
</feature>
<evidence type="ECO:0000313" key="2">
    <source>
        <dbReference type="EMBL" id="MFC6724385.1"/>
    </source>
</evidence>
<comment type="caution">
    <text evidence="2">The sequence shown here is derived from an EMBL/GenBank/DDBJ whole genome shotgun (WGS) entry which is preliminary data.</text>
</comment>
<gene>
    <name evidence="2" type="ORF">ACFQE1_08365</name>
</gene>
<organism evidence="2 3">
    <name type="scientific">Halobium palmae</name>
    <dbReference type="NCBI Taxonomy" id="1776492"/>
    <lineage>
        <taxon>Archaea</taxon>
        <taxon>Methanobacteriati</taxon>
        <taxon>Methanobacteriota</taxon>
        <taxon>Stenosarchaea group</taxon>
        <taxon>Halobacteria</taxon>
        <taxon>Halobacteriales</taxon>
        <taxon>Haloferacaceae</taxon>
        <taxon>Halobium</taxon>
    </lineage>
</organism>
<feature type="region of interest" description="Disordered" evidence="1">
    <location>
        <begin position="1"/>
        <end position="45"/>
    </location>
</feature>
<reference evidence="2 3" key="1">
    <citation type="journal article" date="2019" name="Int. J. Syst. Evol. Microbiol.">
        <title>The Global Catalogue of Microorganisms (GCM) 10K type strain sequencing project: providing services to taxonomists for standard genome sequencing and annotation.</title>
        <authorList>
            <consortium name="The Broad Institute Genomics Platform"/>
            <consortium name="The Broad Institute Genome Sequencing Center for Infectious Disease"/>
            <person name="Wu L."/>
            <person name="Ma J."/>
        </authorList>
    </citation>
    <scope>NUCLEOTIDE SEQUENCE [LARGE SCALE GENOMIC DNA]</scope>
    <source>
        <strain evidence="2 3">NBRC 111368</strain>
    </source>
</reference>
<dbReference type="AlphaFoldDB" id="A0ABD5RYJ0"/>
<proteinExistence type="predicted"/>
<dbReference type="EMBL" id="JBHSWU010000167">
    <property type="protein sequence ID" value="MFC6724385.1"/>
    <property type="molecule type" value="Genomic_DNA"/>
</dbReference>
<feature type="compositionally biased region" description="Acidic residues" evidence="1">
    <location>
        <begin position="30"/>
        <end position="39"/>
    </location>
</feature>
<sequence>RGGIGDGAEGSYYGDLFTEPPADTPFLSGEGDENDDDDRPDYAGRVADADYDSEFLLLLEARVPGGEPFGLRSGTGGDARWTGWREIALPFERYDWGELEPELVGEDELVCTSLWTYEAYPDDESLDWTPKRATVTVVGENGESVGSFAVE</sequence>
<evidence type="ECO:0000256" key="1">
    <source>
        <dbReference type="SAM" id="MobiDB-lite"/>
    </source>
</evidence>